<name>A0A251SQZ7_HELAN</name>
<evidence type="ECO:0000313" key="1">
    <source>
        <dbReference type="EMBL" id="OTG01265.1"/>
    </source>
</evidence>
<dbReference type="AlphaFoldDB" id="A0A251SQZ7"/>
<protein>
    <submittedName>
        <fullName evidence="1">Uncharacterized protein</fullName>
    </submittedName>
</protein>
<sequence length="72" mass="8486">MFNTVNPSKCVRDLELENTLLDGINDIPGIVSYLPNLLKQQVFVFVERWLTQKFPDIEFLERFHELKIPLLP</sequence>
<dbReference type="Proteomes" id="UP000215914">
    <property type="component" value="Chromosome 13"/>
</dbReference>
<keyword evidence="2" id="KW-1185">Reference proteome</keyword>
<accession>A0A251SQZ7</accession>
<dbReference type="EMBL" id="CM007902">
    <property type="protein sequence ID" value="OTG01265.1"/>
    <property type="molecule type" value="Genomic_DNA"/>
</dbReference>
<reference evidence="2" key="1">
    <citation type="journal article" date="2017" name="Nature">
        <title>The sunflower genome provides insights into oil metabolism, flowering and Asterid evolution.</title>
        <authorList>
            <person name="Badouin H."/>
            <person name="Gouzy J."/>
            <person name="Grassa C.J."/>
            <person name="Murat F."/>
            <person name="Staton S.E."/>
            <person name="Cottret L."/>
            <person name="Lelandais-Briere C."/>
            <person name="Owens G.L."/>
            <person name="Carrere S."/>
            <person name="Mayjonade B."/>
            <person name="Legrand L."/>
            <person name="Gill N."/>
            <person name="Kane N.C."/>
            <person name="Bowers J.E."/>
            <person name="Hubner S."/>
            <person name="Bellec A."/>
            <person name="Berard A."/>
            <person name="Berges H."/>
            <person name="Blanchet N."/>
            <person name="Boniface M.C."/>
            <person name="Brunel D."/>
            <person name="Catrice O."/>
            <person name="Chaidir N."/>
            <person name="Claudel C."/>
            <person name="Donnadieu C."/>
            <person name="Faraut T."/>
            <person name="Fievet G."/>
            <person name="Helmstetter N."/>
            <person name="King M."/>
            <person name="Knapp S.J."/>
            <person name="Lai Z."/>
            <person name="Le Paslier M.C."/>
            <person name="Lippi Y."/>
            <person name="Lorenzon L."/>
            <person name="Mandel J.R."/>
            <person name="Marage G."/>
            <person name="Marchand G."/>
            <person name="Marquand E."/>
            <person name="Bret-Mestries E."/>
            <person name="Morien E."/>
            <person name="Nambeesan S."/>
            <person name="Nguyen T."/>
            <person name="Pegot-Espagnet P."/>
            <person name="Pouilly N."/>
            <person name="Raftis F."/>
            <person name="Sallet E."/>
            <person name="Schiex T."/>
            <person name="Thomas J."/>
            <person name="Vandecasteele C."/>
            <person name="Vares D."/>
            <person name="Vear F."/>
            <person name="Vautrin S."/>
            <person name="Crespi M."/>
            <person name="Mangin B."/>
            <person name="Burke J.M."/>
            <person name="Salse J."/>
            <person name="Munos S."/>
            <person name="Vincourt P."/>
            <person name="Rieseberg L.H."/>
            <person name="Langlade N.B."/>
        </authorList>
    </citation>
    <scope>NUCLEOTIDE SEQUENCE [LARGE SCALE GENOMIC DNA]</scope>
    <source>
        <strain evidence="2">cv. SF193</strain>
    </source>
</reference>
<gene>
    <name evidence="1" type="ORF">HannXRQ_Chr13g0400211</name>
</gene>
<organism evidence="1 2">
    <name type="scientific">Helianthus annuus</name>
    <name type="common">Common sunflower</name>
    <dbReference type="NCBI Taxonomy" id="4232"/>
    <lineage>
        <taxon>Eukaryota</taxon>
        <taxon>Viridiplantae</taxon>
        <taxon>Streptophyta</taxon>
        <taxon>Embryophyta</taxon>
        <taxon>Tracheophyta</taxon>
        <taxon>Spermatophyta</taxon>
        <taxon>Magnoliopsida</taxon>
        <taxon>eudicotyledons</taxon>
        <taxon>Gunneridae</taxon>
        <taxon>Pentapetalae</taxon>
        <taxon>asterids</taxon>
        <taxon>campanulids</taxon>
        <taxon>Asterales</taxon>
        <taxon>Asteraceae</taxon>
        <taxon>Asteroideae</taxon>
        <taxon>Heliantheae alliance</taxon>
        <taxon>Heliantheae</taxon>
        <taxon>Helianthus</taxon>
    </lineage>
</organism>
<dbReference type="InParanoid" id="A0A251SQZ7"/>
<evidence type="ECO:0000313" key="2">
    <source>
        <dbReference type="Proteomes" id="UP000215914"/>
    </source>
</evidence>
<proteinExistence type="predicted"/>